<dbReference type="AlphaFoldDB" id="A0AAN8TU99"/>
<proteinExistence type="predicted"/>
<organism evidence="1 2">
    <name type="scientific">Solanum bulbocastanum</name>
    <name type="common">Wild potato</name>
    <dbReference type="NCBI Taxonomy" id="147425"/>
    <lineage>
        <taxon>Eukaryota</taxon>
        <taxon>Viridiplantae</taxon>
        <taxon>Streptophyta</taxon>
        <taxon>Embryophyta</taxon>
        <taxon>Tracheophyta</taxon>
        <taxon>Spermatophyta</taxon>
        <taxon>Magnoliopsida</taxon>
        <taxon>eudicotyledons</taxon>
        <taxon>Gunneridae</taxon>
        <taxon>Pentapetalae</taxon>
        <taxon>asterids</taxon>
        <taxon>lamiids</taxon>
        <taxon>Solanales</taxon>
        <taxon>Solanaceae</taxon>
        <taxon>Solanoideae</taxon>
        <taxon>Solaneae</taxon>
        <taxon>Solanum</taxon>
    </lineage>
</organism>
<keyword evidence="2" id="KW-1185">Reference proteome</keyword>
<sequence length="108" mass="12334">MIQEASSMTIAQSFIGVASSSNIKFSFCLCRECEQQHDYFINSVKELTNIFKEMIYNIDVHISKKISRLLKCRRLKKSISQSLSIISERKESMTTAPVSHSNPKGKEE</sequence>
<accession>A0AAN8TU99</accession>
<reference evidence="1 2" key="1">
    <citation type="submission" date="2024-02" db="EMBL/GenBank/DDBJ databases">
        <title>de novo genome assembly of Solanum bulbocastanum strain 11H21.</title>
        <authorList>
            <person name="Hosaka A.J."/>
        </authorList>
    </citation>
    <scope>NUCLEOTIDE SEQUENCE [LARGE SCALE GENOMIC DNA]</scope>
    <source>
        <tissue evidence="1">Young leaves</tissue>
    </source>
</reference>
<evidence type="ECO:0000313" key="1">
    <source>
        <dbReference type="EMBL" id="KAK6791567.1"/>
    </source>
</evidence>
<dbReference type="Proteomes" id="UP001371456">
    <property type="component" value="Unassembled WGS sequence"/>
</dbReference>
<comment type="caution">
    <text evidence="1">The sequence shown here is derived from an EMBL/GenBank/DDBJ whole genome shotgun (WGS) entry which is preliminary data.</text>
</comment>
<gene>
    <name evidence="1" type="ORF">RDI58_010648</name>
</gene>
<name>A0AAN8TU99_SOLBU</name>
<protein>
    <submittedName>
        <fullName evidence="1">Uncharacterized protein</fullName>
    </submittedName>
</protein>
<evidence type="ECO:0000313" key="2">
    <source>
        <dbReference type="Proteomes" id="UP001371456"/>
    </source>
</evidence>
<dbReference type="EMBL" id="JBANQN010000004">
    <property type="protein sequence ID" value="KAK6791567.1"/>
    <property type="molecule type" value="Genomic_DNA"/>
</dbReference>